<feature type="region of interest" description="Disordered" evidence="1">
    <location>
        <begin position="19"/>
        <end position="38"/>
    </location>
</feature>
<reference evidence="3 4" key="1">
    <citation type="journal article" date="2018" name="Mycol. Prog.">
        <title>Coniella lustricola, a new species from submerged detritus.</title>
        <authorList>
            <person name="Raudabaugh D.B."/>
            <person name="Iturriaga T."/>
            <person name="Carver A."/>
            <person name="Mondo S."/>
            <person name="Pangilinan J."/>
            <person name="Lipzen A."/>
            <person name="He G."/>
            <person name="Amirebrahimi M."/>
            <person name="Grigoriev I.V."/>
            <person name="Miller A.N."/>
        </authorList>
    </citation>
    <scope>NUCLEOTIDE SEQUENCE [LARGE SCALE GENOMIC DNA]</scope>
    <source>
        <strain evidence="3 4">B22-T-1</strain>
    </source>
</reference>
<evidence type="ECO:0000313" key="3">
    <source>
        <dbReference type="EMBL" id="PSR98949.1"/>
    </source>
</evidence>
<dbReference type="SUPFAM" id="SSF53697">
    <property type="entry name" value="SIS domain"/>
    <property type="match status" value="1"/>
</dbReference>
<dbReference type="GO" id="GO:0097367">
    <property type="term" value="F:carbohydrate derivative binding"/>
    <property type="evidence" value="ECO:0007669"/>
    <property type="project" value="InterPro"/>
</dbReference>
<dbReference type="GO" id="GO:1901135">
    <property type="term" value="P:carbohydrate derivative metabolic process"/>
    <property type="evidence" value="ECO:0007669"/>
    <property type="project" value="InterPro"/>
</dbReference>
<keyword evidence="4" id="KW-1185">Reference proteome</keyword>
<dbReference type="EMBL" id="KZ678387">
    <property type="protein sequence ID" value="PSR98949.1"/>
    <property type="molecule type" value="Genomic_DNA"/>
</dbReference>
<dbReference type="InParanoid" id="A0A2T3AHS1"/>
<dbReference type="InterPro" id="IPR046348">
    <property type="entry name" value="SIS_dom_sf"/>
</dbReference>
<evidence type="ECO:0000256" key="1">
    <source>
        <dbReference type="SAM" id="MobiDB-lite"/>
    </source>
</evidence>
<sequence length="435" mass="45983">MAGPIHNSAVYVLGRPQHLPAFPPPSPPSPATPSDAAGLCTPIEELSLEHDLACPPESPATPRTSACDEECDSEAQQLFNDRLASAVHVLNTEATSLRALTEFYATDAAARAAFDAAVQVITSRPHGKLVIIGVGKSGYIARKLVATFNSLSFYASFMHPTEALHGDLGHIGPNDTLLLITFSGKTPELSLLLPHLDDRLPLIVLTGRTVDAEVVKQRERQASGKTILLPAPIHESETVSFGVSAPTTSTTMALAVGDALALTCAGELNPSAGGVARVFGRNHPGGAIGATYQKPQTVQDLMVSFADISVLHPETEALPLVGGDVLRAAYTCKTGWLRVGADSVVSPTRIRKMTSAQLADRLTDMPWLAVDHSGLLSLDSATQIQAAGEWIRSNMSKPLDLEDEEMRTAESIVAVVENGNIVGVMEASVILDATR</sequence>
<dbReference type="PANTHER" id="PTHR38418:SF2">
    <property type="entry name" value="SUGAR ISOMERASE, KPSF_GUTQ (AFU_ORTHOLOGUE AFUA_6G08860)"/>
    <property type="match status" value="1"/>
</dbReference>
<dbReference type="PANTHER" id="PTHR38418">
    <property type="entry name" value="SUGAR ISOMERASE, KPSF/GUTQ (AFU_ORTHOLOGUE AFUA_6G08860)"/>
    <property type="match status" value="1"/>
</dbReference>
<dbReference type="OrthoDB" id="1872003at2759"/>
<dbReference type="InterPro" id="IPR001347">
    <property type="entry name" value="SIS_dom"/>
</dbReference>
<dbReference type="PROSITE" id="PS51464">
    <property type="entry name" value="SIS"/>
    <property type="match status" value="1"/>
</dbReference>
<dbReference type="InterPro" id="IPR035474">
    <property type="entry name" value="SIS_Kpsf"/>
</dbReference>
<feature type="domain" description="SIS" evidence="2">
    <location>
        <begin position="117"/>
        <end position="270"/>
    </location>
</feature>
<dbReference type="STRING" id="2025994.A0A2T3AHS1"/>
<dbReference type="CDD" id="cd05014">
    <property type="entry name" value="SIS_Kpsf"/>
    <property type="match status" value="1"/>
</dbReference>
<organism evidence="3 4">
    <name type="scientific">Coniella lustricola</name>
    <dbReference type="NCBI Taxonomy" id="2025994"/>
    <lineage>
        <taxon>Eukaryota</taxon>
        <taxon>Fungi</taxon>
        <taxon>Dikarya</taxon>
        <taxon>Ascomycota</taxon>
        <taxon>Pezizomycotina</taxon>
        <taxon>Sordariomycetes</taxon>
        <taxon>Sordariomycetidae</taxon>
        <taxon>Diaporthales</taxon>
        <taxon>Schizoparmaceae</taxon>
        <taxon>Coniella</taxon>
    </lineage>
</organism>
<name>A0A2T3AHS1_9PEZI</name>
<dbReference type="Gene3D" id="3.40.50.10490">
    <property type="entry name" value="Glucose-6-phosphate isomerase like protein, domain 1"/>
    <property type="match status" value="1"/>
</dbReference>
<gene>
    <name evidence="3" type="ORF">BD289DRAFT_64525</name>
</gene>
<accession>A0A2T3AHS1</accession>
<dbReference type="Pfam" id="PF01380">
    <property type="entry name" value="SIS"/>
    <property type="match status" value="1"/>
</dbReference>
<proteinExistence type="predicted"/>
<dbReference type="AlphaFoldDB" id="A0A2T3AHS1"/>
<evidence type="ECO:0000313" key="4">
    <source>
        <dbReference type="Proteomes" id="UP000241462"/>
    </source>
</evidence>
<protein>
    <recommendedName>
        <fullName evidence="2">SIS domain-containing protein</fullName>
    </recommendedName>
</protein>
<evidence type="ECO:0000259" key="2">
    <source>
        <dbReference type="PROSITE" id="PS51464"/>
    </source>
</evidence>
<feature type="compositionally biased region" description="Pro residues" evidence="1">
    <location>
        <begin position="21"/>
        <end position="31"/>
    </location>
</feature>
<dbReference type="Proteomes" id="UP000241462">
    <property type="component" value="Unassembled WGS sequence"/>
</dbReference>